<feature type="compositionally biased region" description="Polar residues" evidence="1">
    <location>
        <begin position="98"/>
        <end position="111"/>
    </location>
</feature>
<proteinExistence type="predicted"/>
<evidence type="ECO:0000313" key="2">
    <source>
        <dbReference type="EMBL" id="VVC25834.1"/>
    </source>
</evidence>
<feature type="compositionally biased region" description="Basic and acidic residues" evidence="1">
    <location>
        <begin position="84"/>
        <end position="97"/>
    </location>
</feature>
<dbReference type="AlphaFoldDB" id="A0A5E4M3L9"/>
<gene>
    <name evidence="2" type="ORF">CINCED_3A024317</name>
</gene>
<keyword evidence="3" id="KW-1185">Reference proteome</keyword>
<accession>A0A5E4M3L9</accession>
<feature type="region of interest" description="Disordered" evidence="1">
    <location>
        <begin position="83"/>
        <end position="111"/>
    </location>
</feature>
<organism evidence="2 3">
    <name type="scientific">Cinara cedri</name>
    <dbReference type="NCBI Taxonomy" id="506608"/>
    <lineage>
        <taxon>Eukaryota</taxon>
        <taxon>Metazoa</taxon>
        <taxon>Ecdysozoa</taxon>
        <taxon>Arthropoda</taxon>
        <taxon>Hexapoda</taxon>
        <taxon>Insecta</taxon>
        <taxon>Pterygota</taxon>
        <taxon>Neoptera</taxon>
        <taxon>Paraneoptera</taxon>
        <taxon>Hemiptera</taxon>
        <taxon>Sternorrhyncha</taxon>
        <taxon>Aphidomorpha</taxon>
        <taxon>Aphidoidea</taxon>
        <taxon>Aphididae</taxon>
        <taxon>Lachninae</taxon>
        <taxon>Cinara</taxon>
    </lineage>
</organism>
<evidence type="ECO:0000256" key="1">
    <source>
        <dbReference type="SAM" id="MobiDB-lite"/>
    </source>
</evidence>
<evidence type="ECO:0000313" key="3">
    <source>
        <dbReference type="Proteomes" id="UP000325440"/>
    </source>
</evidence>
<dbReference type="Proteomes" id="UP000325440">
    <property type="component" value="Unassembled WGS sequence"/>
</dbReference>
<dbReference type="EMBL" id="CABPRJ010000021">
    <property type="protein sequence ID" value="VVC25834.1"/>
    <property type="molecule type" value="Genomic_DNA"/>
</dbReference>
<reference evidence="2 3" key="1">
    <citation type="submission" date="2019-08" db="EMBL/GenBank/DDBJ databases">
        <authorList>
            <person name="Alioto T."/>
            <person name="Alioto T."/>
            <person name="Gomez Garrido J."/>
        </authorList>
    </citation>
    <scope>NUCLEOTIDE SEQUENCE [LARGE SCALE GENOMIC DNA]</scope>
</reference>
<protein>
    <submittedName>
        <fullName evidence="2">Uncharacterized protein</fullName>
    </submittedName>
</protein>
<name>A0A5E4M3L9_9HEMI</name>
<sequence>MIYPKSYVIEVVEEIGNTVQIRGAAQRGPNRTSERKRAFKNQKRFPSRLMQVMSPLPRTAVSYNNYQINKTFSKTKTTIAYYNDPEHRLQYNKRDPTENSSNSRLPQASSG</sequence>